<sequence length="426" mass="45445">MQLGCCPEALQRHVWAQVQQLQCSQSQPFEAIIADYMALMTRNRELEVRVGVLDKEAAELRDEAAALSQRLAAFDEAAVRDFAAKAEGYRAQLQRANSELTSLLRDKSKAYEELLSLQRQNDNLKAANAEAAEAAELASGEISGLKARLAEVSRALDDEKEARQLAAAEAEARVGAKVAAEAEAERLRADNAALEARLHTMVAREAERLEQINKMHEEMMDNAKRQQVEAGAASQLLGLLTRRRGSTTPAAASAATTPSDTSAAASRRTSLTEAAAGSSAAAAAAGGAAASHGQLLWGSLKQKMGLPEGAVGHLRERQLPAAPTKFVQAHAGGCCSLSFQPYGHLVASCGMDKTVQTWDLNTSSHTHTYHGLLGSANDVAFSSDGRRLLGAGGDKRLLVWNTGTGQMRVGLQRTMLVRNRCCDSSG</sequence>
<dbReference type="EMBL" id="CP126222">
    <property type="protein sequence ID" value="WIA23063.1"/>
    <property type="molecule type" value="Genomic_DNA"/>
</dbReference>
<name>A0ABY8UQX3_TETOB</name>
<dbReference type="Proteomes" id="UP001244341">
    <property type="component" value="Chromosome 15b"/>
</dbReference>
<dbReference type="PANTHER" id="PTHR19878">
    <property type="entry name" value="AUTOPHAGY PROTEIN 16-LIKE"/>
    <property type="match status" value="1"/>
</dbReference>
<evidence type="ECO:0008006" key="8">
    <source>
        <dbReference type="Google" id="ProtNLM"/>
    </source>
</evidence>
<organism evidence="6 7">
    <name type="scientific">Tetradesmus obliquus</name>
    <name type="common">Green alga</name>
    <name type="synonym">Acutodesmus obliquus</name>
    <dbReference type="NCBI Taxonomy" id="3088"/>
    <lineage>
        <taxon>Eukaryota</taxon>
        <taxon>Viridiplantae</taxon>
        <taxon>Chlorophyta</taxon>
        <taxon>core chlorophytes</taxon>
        <taxon>Chlorophyceae</taxon>
        <taxon>CS clade</taxon>
        <taxon>Sphaeropleales</taxon>
        <taxon>Scenedesmaceae</taxon>
        <taxon>Tetradesmus</taxon>
    </lineage>
</organism>
<evidence type="ECO:0000256" key="3">
    <source>
        <dbReference type="PROSITE-ProRule" id="PRU00221"/>
    </source>
</evidence>
<evidence type="ECO:0000256" key="4">
    <source>
        <dbReference type="SAM" id="Coils"/>
    </source>
</evidence>
<dbReference type="InterPro" id="IPR015943">
    <property type="entry name" value="WD40/YVTN_repeat-like_dom_sf"/>
</dbReference>
<protein>
    <recommendedName>
        <fullName evidence="8">Autophagy-related protein 16 domain-containing protein</fullName>
    </recommendedName>
</protein>
<feature type="coiled-coil region" evidence="4">
    <location>
        <begin position="43"/>
        <end position="229"/>
    </location>
</feature>
<accession>A0ABY8UQX3</accession>
<evidence type="ECO:0000256" key="2">
    <source>
        <dbReference type="ARBA" id="ARBA00022737"/>
    </source>
</evidence>
<evidence type="ECO:0000313" key="7">
    <source>
        <dbReference type="Proteomes" id="UP001244341"/>
    </source>
</evidence>
<dbReference type="PROSITE" id="PS00678">
    <property type="entry name" value="WD_REPEATS_1"/>
    <property type="match status" value="1"/>
</dbReference>
<dbReference type="InterPro" id="IPR019775">
    <property type="entry name" value="WD40_repeat_CS"/>
</dbReference>
<keyword evidence="1 3" id="KW-0853">WD repeat</keyword>
<dbReference type="PROSITE" id="PS50294">
    <property type="entry name" value="WD_REPEATS_REGION"/>
    <property type="match status" value="1"/>
</dbReference>
<proteinExistence type="predicted"/>
<feature type="repeat" description="WD" evidence="3">
    <location>
        <begin position="369"/>
        <end position="410"/>
    </location>
</feature>
<feature type="repeat" description="WD" evidence="3">
    <location>
        <begin position="327"/>
        <end position="368"/>
    </location>
</feature>
<feature type="region of interest" description="Disordered" evidence="5">
    <location>
        <begin position="245"/>
        <end position="270"/>
    </location>
</feature>
<dbReference type="Pfam" id="PF00400">
    <property type="entry name" value="WD40"/>
    <property type="match status" value="2"/>
</dbReference>
<evidence type="ECO:0000256" key="5">
    <source>
        <dbReference type="SAM" id="MobiDB-lite"/>
    </source>
</evidence>
<keyword evidence="2" id="KW-0677">Repeat</keyword>
<dbReference type="SMART" id="SM00320">
    <property type="entry name" value="WD40"/>
    <property type="match status" value="2"/>
</dbReference>
<dbReference type="InterPro" id="IPR036322">
    <property type="entry name" value="WD40_repeat_dom_sf"/>
</dbReference>
<dbReference type="InterPro" id="IPR045160">
    <property type="entry name" value="ATG16"/>
</dbReference>
<evidence type="ECO:0000256" key="1">
    <source>
        <dbReference type="ARBA" id="ARBA00022574"/>
    </source>
</evidence>
<keyword evidence="4" id="KW-0175">Coiled coil</keyword>
<dbReference type="InterPro" id="IPR001680">
    <property type="entry name" value="WD40_rpt"/>
</dbReference>
<keyword evidence="7" id="KW-1185">Reference proteome</keyword>
<dbReference type="Gene3D" id="2.130.10.10">
    <property type="entry name" value="YVTN repeat-like/Quinoprotein amine dehydrogenase"/>
    <property type="match status" value="1"/>
</dbReference>
<reference evidence="6 7" key="1">
    <citation type="submission" date="2023-05" db="EMBL/GenBank/DDBJ databases">
        <title>A 100% complete, gapless, phased diploid assembly of the Scenedesmus obliquus UTEX 3031 genome.</title>
        <authorList>
            <person name="Biondi T.C."/>
            <person name="Hanschen E.R."/>
            <person name="Kwon T."/>
            <person name="Eng W."/>
            <person name="Kruse C.P.S."/>
            <person name="Koehler S.I."/>
            <person name="Kunde Y."/>
            <person name="Gleasner C.D."/>
            <person name="You Mak K.T."/>
            <person name="Polle J."/>
            <person name="Hovde B.T."/>
            <person name="Starkenburg S.R."/>
        </authorList>
    </citation>
    <scope>NUCLEOTIDE SEQUENCE [LARGE SCALE GENOMIC DNA]</scope>
    <source>
        <strain evidence="6 7">DOE0152z</strain>
    </source>
</reference>
<dbReference type="SUPFAM" id="SSF50978">
    <property type="entry name" value="WD40 repeat-like"/>
    <property type="match status" value="1"/>
</dbReference>
<gene>
    <name evidence="6" type="ORF">OEZ85_001410</name>
</gene>
<dbReference type="PROSITE" id="PS50082">
    <property type="entry name" value="WD_REPEATS_2"/>
    <property type="match status" value="2"/>
</dbReference>
<evidence type="ECO:0000313" key="6">
    <source>
        <dbReference type="EMBL" id="WIA23063.1"/>
    </source>
</evidence>
<dbReference type="PANTHER" id="PTHR19878:SF8">
    <property type="entry name" value="AUTOPHAGY-RELATED 16, ISOFORM F"/>
    <property type="match status" value="1"/>
</dbReference>